<evidence type="ECO:0000313" key="3">
    <source>
        <dbReference type="EMBL" id="PLT31276.1"/>
    </source>
</evidence>
<keyword evidence="1" id="KW-1133">Transmembrane helix</keyword>
<accession>A0A2N5MA95</accession>
<keyword evidence="1" id="KW-0812">Transmembrane</keyword>
<dbReference type="RefSeq" id="WP_101640313.1">
    <property type="nucleotide sequence ID" value="NZ_PGUY01000010.1"/>
</dbReference>
<evidence type="ECO:0000313" key="4">
    <source>
        <dbReference type="Proteomes" id="UP000234748"/>
    </source>
</evidence>
<name>A0A2N5MA95_9BACI</name>
<feature type="transmembrane region" description="Helical" evidence="1">
    <location>
        <begin position="138"/>
        <end position="157"/>
    </location>
</feature>
<evidence type="ECO:0000259" key="2">
    <source>
        <dbReference type="Pfam" id="PF09335"/>
    </source>
</evidence>
<evidence type="ECO:0000256" key="1">
    <source>
        <dbReference type="SAM" id="Phobius"/>
    </source>
</evidence>
<dbReference type="InterPro" id="IPR032816">
    <property type="entry name" value="VTT_dom"/>
</dbReference>
<sequence length="161" mass="17521">MQERFVKLELSAENTCFSVKTEPDFPRAIMYSFGSKVLAGEALGAVFSFYIYRKGIKKMTVKPIYTIVRKLQGTTGAELFLLIIALRIFPFIPSGAVTIAGAATTISLPGFALASTIGKIPALLIEAYAVKAVLHWDIKGQLLFAVLSAGLAACVLYKRKR</sequence>
<dbReference type="Proteomes" id="UP000234748">
    <property type="component" value="Unassembled WGS sequence"/>
</dbReference>
<dbReference type="EMBL" id="PGUY01000010">
    <property type="protein sequence ID" value="PLT31276.1"/>
    <property type="molecule type" value="Genomic_DNA"/>
</dbReference>
<feature type="domain" description="VTT" evidence="2">
    <location>
        <begin position="38"/>
        <end position="130"/>
    </location>
</feature>
<gene>
    <name evidence="3" type="ORF">CUU66_03635</name>
</gene>
<keyword evidence="4" id="KW-1185">Reference proteome</keyword>
<organism evidence="3 4">
    <name type="scientific">Peribacillus deserti</name>
    <dbReference type="NCBI Taxonomy" id="673318"/>
    <lineage>
        <taxon>Bacteria</taxon>
        <taxon>Bacillati</taxon>
        <taxon>Bacillota</taxon>
        <taxon>Bacilli</taxon>
        <taxon>Bacillales</taxon>
        <taxon>Bacillaceae</taxon>
        <taxon>Peribacillus</taxon>
    </lineage>
</organism>
<dbReference type="AlphaFoldDB" id="A0A2N5MA95"/>
<protein>
    <recommendedName>
        <fullName evidence="2">VTT domain-containing protein</fullName>
    </recommendedName>
</protein>
<dbReference type="Pfam" id="PF09335">
    <property type="entry name" value="VTT_dom"/>
    <property type="match status" value="1"/>
</dbReference>
<reference evidence="3 4" key="1">
    <citation type="submission" date="2017-11" db="EMBL/GenBank/DDBJ databases">
        <title>Comparitive Functional Genomics of Dry Heat Resistant strains isolated from the Viking Spacecraft.</title>
        <authorList>
            <person name="Seuylemezian A."/>
            <person name="Cooper K."/>
            <person name="Vaishampayan P."/>
        </authorList>
    </citation>
    <scope>NUCLEOTIDE SEQUENCE [LARGE SCALE GENOMIC DNA]</scope>
    <source>
        <strain evidence="3 4">V1-29</strain>
    </source>
</reference>
<dbReference type="OrthoDB" id="5471155at2"/>
<proteinExistence type="predicted"/>
<feature type="transmembrane region" description="Helical" evidence="1">
    <location>
        <begin position="28"/>
        <end position="52"/>
    </location>
</feature>
<keyword evidence="1" id="KW-0472">Membrane</keyword>
<feature type="transmembrane region" description="Helical" evidence="1">
    <location>
        <begin position="79"/>
        <end position="103"/>
    </location>
</feature>
<comment type="caution">
    <text evidence="3">The sequence shown here is derived from an EMBL/GenBank/DDBJ whole genome shotgun (WGS) entry which is preliminary data.</text>
</comment>